<dbReference type="GO" id="GO:0005829">
    <property type="term" value="C:cytosol"/>
    <property type="evidence" value="ECO:0007669"/>
    <property type="project" value="TreeGrafter"/>
</dbReference>
<dbReference type="RefSeq" id="XP_043175767.1">
    <property type="nucleotide sequence ID" value="XM_043323348.1"/>
</dbReference>
<dbReference type="GeneID" id="67025811"/>
<sequence length="460" mass="50437">MANNVNLQNIQARVFPKKKQEFIFFNIKDAVQFKAALPKLKVDTSHNVLGIRRQIETAKARDAHAIVSVALVNISFSRSGLTALGIFEHPGGPDDPFEKGQLADAANLGDVGTRMPDDSFDPSWELAFKSPLDGVLNVAGDSLQRVKSKIAEIEAIFGRSIEVINQLKGTVRPRENKGHEHFGWSDGISNPTLRNVGGIPAPLPGQLVVSPGVIICGRLADPVADRPEWATDGSFLAFRKLQQLVPEFRDFLLKNPLQETYPDRRKGSELLGAKLFGRWPSGAPIQLSPLDDDPALGADPQRNNLFNYPNDHGDAGQNGCPYSAHIRKTQPRGDLAPSATEQSGVFRTSIAYGPELSEDEKNGNTTEFSRGLAFLCYQSSLNHGFRFIQTSWANNIDFINGRGIRPGYDAIIGQNSGRARETLGTTEGYSKSLPMDFVVSCGGEYFFSPSIEALRNRFIQ</sequence>
<dbReference type="GO" id="GO:0046872">
    <property type="term" value="F:metal ion binding"/>
    <property type="evidence" value="ECO:0007669"/>
    <property type="project" value="UniProtKB-KW"/>
</dbReference>
<dbReference type="KEGG" id="rsx:RhiXN_03531"/>
<keyword evidence="7" id="KW-0408">Iron</keyword>
<dbReference type="InterPro" id="IPR006314">
    <property type="entry name" value="Dyp_peroxidase"/>
</dbReference>
<evidence type="ECO:0000256" key="8">
    <source>
        <dbReference type="ARBA" id="ARBA00025737"/>
    </source>
</evidence>
<dbReference type="PANTHER" id="PTHR30521">
    <property type="entry name" value="DEFERROCHELATASE/PEROXIDASE"/>
    <property type="match status" value="1"/>
</dbReference>
<evidence type="ECO:0000256" key="2">
    <source>
        <dbReference type="ARBA" id="ARBA00022559"/>
    </source>
</evidence>
<gene>
    <name evidence="11" type="ORF">RhiXN_03531</name>
</gene>
<dbReference type="GO" id="GO:0004601">
    <property type="term" value="F:peroxidase activity"/>
    <property type="evidence" value="ECO:0007669"/>
    <property type="project" value="UniProtKB-KW"/>
</dbReference>
<evidence type="ECO:0000313" key="11">
    <source>
        <dbReference type="EMBL" id="QRW15530.1"/>
    </source>
</evidence>
<dbReference type="Proteomes" id="UP000650533">
    <property type="component" value="Chromosome 1"/>
</dbReference>
<feature type="domain" description="Dyp-type peroxidase C-terminal" evidence="9">
    <location>
        <begin position="223"/>
        <end position="392"/>
    </location>
</feature>
<dbReference type="PROSITE" id="PS51404">
    <property type="entry name" value="DYP_PEROXIDASE"/>
    <property type="match status" value="1"/>
</dbReference>
<accession>A0A8H8NLV1</accession>
<dbReference type="GO" id="GO:0020037">
    <property type="term" value="F:heme binding"/>
    <property type="evidence" value="ECO:0007669"/>
    <property type="project" value="InterPro"/>
</dbReference>
<dbReference type="EMBL" id="CP059658">
    <property type="protein sequence ID" value="QRW15530.1"/>
    <property type="molecule type" value="Genomic_DNA"/>
</dbReference>
<evidence type="ECO:0000256" key="3">
    <source>
        <dbReference type="ARBA" id="ARBA00022617"/>
    </source>
</evidence>
<dbReference type="SUPFAM" id="SSF54909">
    <property type="entry name" value="Dimeric alpha+beta barrel"/>
    <property type="match status" value="1"/>
</dbReference>
<name>A0A8H8NLV1_9AGAM</name>
<evidence type="ECO:0000256" key="5">
    <source>
        <dbReference type="ARBA" id="ARBA00022729"/>
    </source>
</evidence>
<dbReference type="NCBIfam" id="TIGR01413">
    <property type="entry name" value="Dyp_perox_fam"/>
    <property type="match status" value="1"/>
</dbReference>
<evidence type="ECO:0000259" key="10">
    <source>
        <dbReference type="Pfam" id="PF21105"/>
    </source>
</evidence>
<comment type="similarity">
    <text evidence="8">Belongs to the DyP-type peroxidase family.</text>
</comment>
<keyword evidence="2 11" id="KW-0575">Peroxidase</keyword>
<evidence type="ECO:0000313" key="12">
    <source>
        <dbReference type="Proteomes" id="UP000650533"/>
    </source>
</evidence>
<reference evidence="11" key="1">
    <citation type="submission" date="2020-05" db="EMBL/GenBank/DDBJ databases">
        <title>Evolutionary and genomic comparisons of hybrid uninucleate and nonhybrid Rhizoctonia fungi.</title>
        <authorList>
            <person name="Li C."/>
            <person name="Chen X."/>
        </authorList>
    </citation>
    <scope>NUCLEOTIDE SEQUENCE</scope>
    <source>
        <strain evidence="11">AG-1 IA</strain>
    </source>
</reference>
<dbReference type="InterPro" id="IPR049509">
    <property type="entry name" value="DyP_N"/>
</dbReference>
<proteinExistence type="inferred from homology"/>
<evidence type="ECO:0000256" key="4">
    <source>
        <dbReference type="ARBA" id="ARBA00022723"/>
    </source>
</evidence>
<keyword evidence="4" id="KW-0479">Metal-binding</keyword>
<feature type="domain" description="DyP dimeric alpha+beta barrel" evidence="10">
    <location>
        <begin position="14"/>
        <end position="173"/>
    </location>
</feature>
<comment type="cofactor">
    <cofactor evidence="1">
        <name>heme b</name>
        <dbReference type="ChEBI" id="CHEBI:60344"/>
    </cofactor>
</comment>
<organism evidence="11 12">
    <name type="scientific">Rhizoctonia solani</name>
    <dbReference type="NCBI Taxonomy" id="456999"/>
    <lineage>
        <taxon>Eukaryota</taxon>
        <taxon>Fungi</taxon>
        <taxon>Dikarya</taxon>
        <taxon>Basidiomycota</taxon>
        <taxon>Agaricomycotina</taxon>
        <taxon>Agaricomycetes</taxon>
        <taxon>Cantharellales</taxon>
        <taxon>Ceratobasidiaceae</taxon>
        <taxon>Rhizoctonia</taxon>
    </lineage>
</organism>
<dbReference type="InterPro" id="IPR011008">
    <property type="entry name" value="Dimeric_a/b-barrel"/>
</dbReference>
<dbReference type="InterPro" id="IPR048328">
    <property type="entry name" value="Dyp_perox_C"/>
</dbReference>
<evidence type="ECO:0000256" key="6">
    <source>
        <dbReference type="ARBA" id="ARBA00023002"/>
    </source>
</evidence>
<dbReference type="AlphaFoldDB" id="A0A8H8NLV1"/>
<dbReference type="Pfam" id="PF21105">
    <property type="entry name" value="DyP_N"/>
    <property type="match status" value="1"/>
</dbReference>
<protein>
    <submittedName>
        <fullName evidence="11">Dyp-type peroxidase family</fullName>
    </submittedName>
</protein>
<evidence type="ECO:0000256" key="7">
    <source>
        <dbReference type="ARBA" id="ARBA00023004"/>
    </source>
</evidence>
<dbReference type="PANTHER" id="PTHR30521:SF4">
    <property type="entry name" value="DEFERROCHELATASE"/>
    <property type="match status" value="1"/>
</dbReference>
<evidence type="ECO:0000256" key="1">
    <source>
        <dbReference type="ARBA" id="ARBA00001970"/>
    </source>
</evidence>
<keyword evidence="6" id="KW-0560">Oxidoreductase</keyword>
<evidence type="ECO:0000259" key="9">
    <source>
        <dbReference type="Pfam" id="PF20628"/>
    </source>
</evidence>
<keyword evidence="5" id="KW-0732">Signal</keyword>
<dbReference type="Pfam" id="PF20628">
    <property type="entry name" value="Dyp_perox_C"/>
    <property type="match status" value="1"/>
</dbReference>
<keyword evidence="3" id="KW-0349">Heme</keyword>